<feature type="region of interest" description="Disordered" evidence="1">
    <location>
        <begin position="1"/>
        <end position="52"/>
    </location>
</feature>
<feature type="non-terminal residue" evidence="2">
    <location>
        <position position="1"/>
    </location>
</feature>
<organism evidence="2 3">
    <name type="scientific">Goodea atripinnis</name>
    <dbReference type="NCBI Taxonomy" id="208336"/>
    <lineage>
        <taxon>Eukaryota</taxon>
        <taxon>Metazoa</taxon>
        <taxon>Chordata</taxon>
        <taxon>Craniata</taxon>
        <taxon>Vertebrata</taxon>
        <taxon>Euteleostomi</taxon>
        <taxon>Actinopterygii</taxon>
        <taxon>Neopterygii</taxon>
        <taxon>Teleostei</taxon>
        <taxon>Neoteleostei</taxon>
        <taxon>Acanthomorphata</taxon>
        <taxon>Ovalentaria</taxon>
        <taxon>Atherinomorphae</taxon>
        <taxon>Cyprinodontiformes</taxon>
        <taxon>Goodeidae</taxon>
        <taxon>Goodea</taxon>
    </lineage>
</organism>
<name>A0ABV0NLL4_9TELE</name>
<comment type="caution">
    <text evidence="2">The sequence shown here is derived from an EMBL/GenBank/DDBJ whole genome shotgun (WGS) entry which is preliminary data.</text>
</comment>
<protein>
    <submittedName>
        <fullName evidence="2">Uncharacterized protein</fullName>
    </submittedName>
</protein>
<reference evidence="2 3" key="1">
    <citation type="submission" date="2021-06" db="EMBL/GenBank/DDBJ databases">
        <authorList>
            <person name="Palmer J.M."/>
        </authorList>
    </citation>
    <scope>NUCLEOTIDE SEQUENCE [LARGE SCALE GENOMIC DNA]</scope>
    <source>
        <strain evidence="2 3">GA_2019</strain>
        <tissue evidence="2">Muscle</tissue>
    </source>
</reference>
<feature type="compositionally biased region" description="Polar residues" evidence="1">
    <location>
        <begin position="26"/>
        <end position="48"/>
    </location>
</feature>
<gene>
    <name evidence="2" type="ORF">GOODEAATRI_019640</name>
</gene>
<sequence>VVWITTLDSLPSPSDRNPGPHLPAASASSKLILQPARSPTFTRSTPSDSPDCWPTGCAQDPPEINYQEIASPRTKTLRPETVFFERIKLFELTSVLE</sequence>
<feature type="compositionally biased region" description="Polar residues" evidence="1">
    <location>
        <begin position="1"/>
        <end position="15"/>
    </location>
</feature>
<evidence type="ECO:0000313" key="2">
    <source>
        <dbReference type="EMBL" id="MEQ2172295.1"/>
    </source>
</evidence>
<accession>A0ABV0NLL4</accession>
<keyword evidence="3" id="KW-1185">Reference proteome</keyword>
<evidence type="ECO:0000256" key="1">
    <source>
        <dbReference type="SAM" id="MobiDB-lite"/>
    </source>
</evidence>
<dbReference type="Proteomes" id="UP001476798">
    <property type="component" value="Unassembled WGS sequence"/>
</dbReference>
<dbReference type="EMBL" id="JAHRIO010041740">
    <property type="protein sequence ID" value="MEQ2172295.1"/>
    <property type="molecule type" value="Genomic_DNA"/>
</dbReference>
<proteinExistence type="predicted"/>
<evidence type="ECO:0000313" key="3">
    <source>
        <dbReference type="Proteomes" id="UP001476798"/>
    </source>
</evidence>